<feature type="transmembrane region" description="Helical" evidence="1">
    <location>
        <begin position="80"/>
        <end position="99"/>
    </location>
</feature>
<dbReference type="Proteomes" id="UP000184363">
    <property type="component" value="Unassembled WGS sequence"/>
</dbReference>
<feature type="transmembrane region" description="Helical" evidence="1">
    <location>
        <begin position="279"/>
        <end position="297"/>
    </location>
</feature>
<reference evidence="2 3" key="1">
    <citation type="submission" date="2016-11" db="EMBL/GenBank/DDBJ databases">
        <authorList>
            <person name="Jaros S."/>
            <person name="Januszkiewicz K."/>
            <person name="Wedrychowicz H."/>
        </authorList>
    </citation>
    <scope>NUCLEOTIDE SEQUENCE [LARGE SCALE GENOMIC DNA]</scope>
    <source>
        <strain evidence="2 3">DSM 43832</strain>
    </source>
</reference>
<evidence type="ECO:0008006" key="4">
    <source>
        <dbReference type="Google" id="ProtNLM"/>
    </source>
</evidence>
<keyword evidence="3" id="KW-1185">Reference proteome</keyword>
<feature type="transmembrane region" description="Helical" evidence="1">
    <location>
        <begin position="246"/>
        <end position="267"/>
    </location>
</feature>
<feature type="transmembrane region" description="Helical" evidence="1">
    <location>
        <begin position="331"/>
        <end position="352"/>
    </location>
</feature>
<sequence length="486" mass="51993">MVRPAATGLALPAAAAVAAIAAFLLVHDALIDDAHITMSYGRNLGLHLHWGLIPDEVANSATSPLNVLLLGAITAVVRDGVVAVGVLFVASIVVATVWLRTLARQLELSRWFPVLAVGLLLVNPLMLSTVGLEPYLCAALVAGLLRYGTADRPVAFGLVGGLAVLARPDLGVLVAGIALVLPGVRRRLLRTAAVALAVVLPWCVFSWFALGSAVPDTLVIKAGSARWGGHEFWTGPLLYYGYMPRAALMAFLPALAGVLVLLVVLVSRVRARWVPWQHAAAAVGLGGIAHYGVYGLLHTSPYHWYFTPLIICGILSAAIAVAALRGWRAMAPVIFGVLLVGGSLAVDLGHGLPWKRAVIETNWASAAQYERIGKDIAAAMPGATIESPGEIGTIAYYCECPIVDQFSDRGRVIAVLNEKEKNAGWLVRFLIRLNYANLDRSERPRPVDARLVYQSALLPDGPLQWEARHWAEPVPGRLVLERTPNS</sequence>
<proteinExistence type="predicted"/>
<keyword evidence="1" id="KW-0812">Transmembrane</keyword>
<evidence type="ECO:0000313" key="3">
    <source>
        <dbReference type="Proteomes" id="UP000184363"/>
    </source>
</evidence>
<organism evidence="2 3">
    <name type="scientific">Pseudonocardia thermophila</name>
    <dbReference type="NCBI Taxonomy" id="1848"/>
    <lineage>
        <taxon>Bacteria</taxon>
        <taxon>Bacillati</taxon>
        <taxon>Actinomycetota</taxon>
        <taxon>Actinomycetes</taxon>
        <taxon>Pseudonocardiales</taxon>
        <taxon>Pseudonocardiaceae</taxon>
        <taxon>Pseudonocardia</taxon>
    </lineage>
</organism>
<name>A0A1M6SPV0_PSETH</name>
<keyword evidence="1" id="KW-1133">Transmembrane helix</keyword>
<evidence type="ECO:0000313" key="2">
    <source>
        <dbReference type="EMBL" id="SHK46753.1"/>
    </source>
</evidence>
<protein>
    <recommendedName>
        <fullName evidence="4">4-amino-4-deoxy-L-arabinose transferase</fullName>
    </recommendedName>
</protein>
<accession>A0A1M6SPV0</accession>
<gene>
    <name evidence="2" type="ORF">SAMN05443637_106275</name>
</gene>
<dbReference type="AlphaFoldDB" id="A0A1M6SPV0"/>
<dbReference type="EMBL" id="FRAP01000006">
    <property type="protein sequence ID" value="SHK46753.1"/>
    <property type="molecule type" value="Genomic_DNA"/>
</dbReference>
<feature type="transmembrane region" description="Helical" evidence="1">
    <location>
        <begin position="188"/>
        <end position="210"/>
    </location>
</feature>
<feature type="transmembrane region" description="Helical" evidence="1">
    <location>
        <begin position="303"/>
        <end position="324"/>
    </location>
</feature>
<evidence type="ECO:0000256" key="1">
    <source>
        <dbReference type="SAM" id="Phobius"/>
    </source>
</evidence>
<keyword evidence="1" id="KW-0472">Membrane</keyword>
<dbReference type="STRING" id="1848.SAMN05443637_106275"/>
<feature type="transmembrane region" description="Helical" evidence="1">
    <location>
        <begin position="156"/>
        <end position="181"/>
    </location>
</feature>
<feature type="transmembrane region" description="Helical" evidence="1">
    <location>
        <begin position="111"/>
        <end position="136"/>
    </location>
</feature>